<dbReference type="AlphaFoldDB" id="A0A0U2VFF1"/>
<reference evidence="2" key="1">
    <citation type="submission" date="2015-12" db="EMBL/GenBank/DDBJ databases">
        <title>Complete genome sequences of two moderately thermophilic Paenibacillus species.</title>
        <authorList>
            <person name="Butler R.III."/>
            <person name="Wang J."/>
            <person name="Stark B.C."/>
            <person name="Pombert J.-F."/>
        </authorList>
    </citation>
    <scope>NUCLEOTIDE SEQUENCE [LARGE SCALE GENOMIC DNA]</scope>
    <source>
        <strain evidence="2">32O-Y</strain>
    </source>
</reference>
<evidence type="ECO:0000313" key="2">
    <source>
        <dbReference type="Proteomes" id="UP000061660"/>
    </source>
</evidence>
<dbReference type="STRING" id="162209.IJ22_18850"/>
<proteinExistence type="predicted"/>
<dbReference type="Proteomes" id="UP000061660">
    <property type="component" value="Chromosome"/>
</dbReference>
<dbReference type="KEGG" id="pnp:IJ22_18850"/>
<dbReference type="EMBL" id="CP013652">
    <property type="protein sequence ID" value="ALS22259.1"/>
    <property type="molecule type" value="Genomic_DNA"/>
</dbReference>
<accession>A0A0U2VFF1</accession>
<gene>
    <name evidence="1" type="ORF">IJ22_18850</name>
</gene>
<dbReference type="RefSeq" id="WP_062408569.1">
    <property type="nucleotide sequence ID" value="NZ_CP013652.1"/>
</dbReference>
<reference evidence="1 2" key="2">
    <citation type="journal article" date="2016" name="Genome Announc.">
        <title>Complete Genome Sequences of Two Interactive Moderate Thermophiles, Paenibacillus napthalenovorans 32O-Y and Paenibacillus sp. 32O-W.</title>
        <authorList>
            <person name="Butler R.R.III."/>
            <person name="Wang J."/>
            <person name="Stark B.C."/>
            <person name="Pombert J.F."/>
        </authorList>
    </citation>
    <scope>NUCLEOTIDE SEQUENCE [LARGE SCALE GENOMIC DNA]</scope>
    <source>
        <strain evidence="1 2">32O-Y</strain>
    </source>
</reference>
<dbReference type="PATRIC" id="fig|162209.4.peg.1997"/>
<evidence type="ECO:0000313" key="1">
    <source>
        <dbReference type="EMBL" id="ALS22259.1"/>
    </source>
</evidence>
<sequence>MLFKINETYVAMVDENVVHFKVLDQVNNTQFLIQWFDDNGTKREKEVAEINNMIEWINDYKASIEDVSMK</sequence>
<keyword evidence="2" id="KW-1185">Reference proteome</keyword>
<organism evidence="1 2">
    <name type="scientific">Paenibacillus naphthalenovorans</name>
    <dbReference type="NCBI Taxonomy" id="162209"/>
    <lineage>
        <taxon>Bacteria</taxon>
        <taxon>Bacillati</taxon>
        <taxon>Bacillota</taxon>
        <taxon>Bacilli</taxon>
        <taxon>Bacillales</taxon>
        <taxon>Paenibacillaceae</taxon>
        <taxon>Paenibacillus</taxon>
    </lineage>
</organism>
<name>A0A0U2VFF1_9BACL</name>
<protein>
    <submittedName>
        <fullName evidence="1">Uncharacterized protein</fullName>
    </submittedName>
</protein>